<sequence>MAEGLVLGVAFGAGVAVFKTMDYAVAALINSRGDIQALMEILLVRGLLCPGVHASWTGLTAAALWRAGGAGPWVGSCVPSR</sequence>
<keyword evidence="1" id="KW-0472">Membrane</keyword>
<keyword evidence="2" id="KW-0482">Metalloprotease</keyword>
<keyword evidence="1" id="KW-0812">Transmembrane</keyword>
<accession>A0A3A9ZCH4</accession>
<reference evidence="2 3" key="1">
    <citation type="journal article" date="2004" name="Syst. Appl. Microbiol.">
        <title>Cryptoendolithic actinomycetes from antarctic sandstone rock samples: Micromonospora endolithica sp. nov. and two isolates related to Micromonospora coerulea Jensen 1932.</title>
        <authorList>
            <person name="Hirsch P."/>
            <person name="Mevs U."/>
            <person name="Kroppenstedt R.M."/>
            <person name="Schumann P."/>
            <person name="Stackebrandt E."/>
        </authorList>
    </citation>
    <scope>NUCLEOTIDE SEQUENCE [LARGE SCALE GENOMIC DNA]</scope>
    <source>
        <strain evidence="2 3">JCM 12677</strain>
    </source>
</reference>
<comment type="caution">
    <text evidence="2">The sequence shown here is derived from an EMBL/GenBank/DDBJ whole genome shotgun (WGS) entry which is preliminary data.</text>
</comment>
<evidence type="ECO:0000313" key="3">
    <source>
        <dbReference type="Proteomes" id="UP000281726"/>
    </source>
</evidence>
<keyword evidence="2" id="KW-0645">Protease</keyword>
<dbReference type="AlphaFoldDB" id="A0A3A9ZCH4"/>
<dbReference type="InterPro" id="IPR026898">
    <property type="entry name" value="PrsW"/>
</dbReference>
<keyword evidence="3" id="KW-1185">Reference proteome</keyword>
<evidence type="ECO:0000313" key="2">
    <source>
        <dbReference type="EMBL" id="RKN46141.1"/>
    </source>
</evidence>
<dbReference type="GO" id="GO:0006508">
    <property type="term" value="P:proteolysis"/>
    <property type="evidence" value="ECO:0007669"/>
    <property type="project" value="UniProtKB-KW"/>
</dbReference>
<dbReference type="Pfam" id="PF13367">
    <property type="entry name" value="PrsW-protease"/>
    <property type="match status" value="1"/>
</dbReference>
<evidence type="ECO:0000256" key="1">
    <source>
        <dbReference type="SAM" id="Phobius"/>
    </source>
</evidence>
<protein>
    <submittedName>
        <fullName evidence="2">PrsW family intramembrane metalloprotease</fullName>
    </submittedName>
</protein>
<proteinExistence type="predicted"/>
<feature type="transmembrane region" description="Helical" evidence="1">
    <location>
        <begin position="6"/>
        <end position="29"/>
    </location>
</feature>
<dbReference type="Proteomes" id="UP000281726">
    <property type="component" value="Unassembled WGS sequence"/>
</dbReference>
<dbReference type="OrthoDB" id="5141135at2"/>
<keyword evidence="1" id="KW-1133">Transmembrane helix</keyword>
<name>A0A3A9ZCH4_9ACTN</name>
<dbReference type="EMBL" id="RBAK01000005">
    <property type="protein sequence ID" value="RKN46141.1"/>
    <property type="molecule type" value="Genomic_DNA"/>
</dbReference>
<dbReference type="GO" id="GO:0008237">
    <property type="term" value="F:metallopeptidase activity"/>
    <property type="evidence" value="ECO:0007669"/>
    <property type="project" value="UniProtKB-KW"/>
</dbReference>
<dbReference type="RefSeq" id="WP_120728924.1">
    <property type="nucleotide sequence ID" value="NZ_RBAK01000005.1"/>
</dbReference>
<organism evidence="2 3">
    <name type="scientific">Micromonospora endolithica</name>
    <dbReference type="NCBI Taxonomy" id="230091"/>
    <lineage>
        <taxon>Bacteria</taxon>
        <taxon>Bacillati</taxon>
        <taxon>Actinomycetota</taxon>
        <taxon>Actinomycetes</taxon>
        <taxon>Micromonosporales</taxon>
        <taxon>Micromonosporaceae</taxon>
        <taxon>Micromonospora</taxon>
    </lineage>
</organism>
<keyword evidence="2" id="KW-0378">Hydrolase</keyword>
<gene>
    <name evidence="2" type="ORF">D7223_14420</name>
</gene>